<gene>
    <name evidence="5" type="ORF">GCM10009535_50450</name>
</gene>
<dbReference type="SUPFAM" id="SSF116734">
    <property type="entry name" value="DNA methylase specificity domain"/>
    <property type="match status" value="2"/>
</dbReference>
<evidence type="ECO:0000256" key="3">
    <source>
        <dbReference type="ARBA" id="ARBA00023125"/>
    </source>
</evidence>
<keyword evidence="5" id="KW-0255">Endonuclease</keyword>
<dbReference type="RefSeq" id="WP_344006002.1">
    <property type="nucleotide sequence ID" value="NZ_BAAAGU010000062.1"/>
</dbReference>
<evidence type="ECO:0000259" key="4">
    <source>
        <dbReference type="Pfam" id="PF01420"/>
    </source>
</evidence>
<name>A0ABN1HRR0_9ACTN</name>
<accession>A0ABN1HRR0</accession>
<dbReference type="EMBL" id="BAAAGU010000062">
    <property type="protein sequence ID" value="GAA0664638.1"/>
    <property type="molecule type" value="Genomic_DNA"/>
</dbReference>
<evidence type="ECO:0000313" key="6">
    <source>
        <dbReference type="Proteomes" id="UP001500724"/>
    </source>
</evidence>
<dbReference type="InterPro" id="IPR044946">
    <property type="entry name" value="Restrct_endonuc_typeI_TRD_sf"/>
</dbReference>
<dbReference type="InterPro" id="IPR000055">
    <property type="entry name" value="Restrct_endonuc_typeI_TRD"/>
</dbReference>
<proteinExistence type="inferred from homology"/>
<evidence type="ECO:0000256" key="1">
    <source>
        <dbReference type="ARBA" id="ARBA00010923"/>
    </source>
</evidence>
<keyword evidence="5" id="KW-0540">Nuclease</keyword>
<evidence type="ECO:0000256" key="2">
    <source>
        <dbReference type="ARBA" id="ARBA00022747"/>
    </source>
</evidence>
<dbReference type="CDD" id="cd17260">
    <property type="entry name" value="RMtype1_S_EcoEI-TRD1-CR1_like"/>
    <property type="match status" value="1"/>
</dbReference>
<comment type="caution">
    <text evidence="5">The sequence shown here is derived from an EMBL/GenBank/DDBJ whole genome shotgun (WGS) entry which is preliminary data.</text>
</comment>
<protein>
    <submittedName>
        <fullName evidence="5">Restriction endonuclease subunit S</fullName>
    </submittedName>
</protein>
<dbReference type="CDD" id="cd16961">
    <property type="entry name" value="RMtype1_S_TRD-CR_like"/>
    <property type="match status" value="1"/>
</dbReference>
<dbReference type="InterPro" id="IPR052021">
    <property type="entry name" value="Type-I_RS_S_subunit"/>
</dbReference>
<dbReference type="GO" id="GO:0004519">
    <property type="term" value="F:endonuclease activity"/>
    <property type="evidence" value="ECO:0007669"/>
    <property type="project" value="UniProtKB-KW"/>
</dbReference>
<dbReference type="Proteomes" id="UP001500724">
    <property type="component" value="Unassembled WGS sequence"/>
</dbReference>
<feature type="domain" description="Type I restriction modification DNA specificity" evidence="4">
    <location>
        <begin position="47"/>
        <end position="192"/>
    </location>
</feature>
<dbReference type="PANTHER" id="PTHR30408">
    <property type="entry name" value="TYPE-1 RESTRICTION ENZYME ECOKI SPECIFICITY PROTEIN"/>
    <property type="match status" value="1"/>
</dbReference>
<sequence length="414" mass="45371">MANSLFADAPAEWRRTNLAAACSDGGGIQTGPFGSQLHASDYVTHGIPIVMPQDIGENVIRDVEIARITVEDAQRLSKYRLCKGDIVYSRRGDVTRRALVRDAQEGWLCGTGCLRVRPGAGADSRFVSYFLGHPEVRAWIIRHAVGATMPNLNTQILGAVPVLLPELDEQRRVAAVLEALDDKIAVNERIAATYEQLLQCRFIELGLSAEPDPETAVPITDLVAFNPKVSKPSTAEPVYVDMAALQTNRASISSWTRRPPKSGARFMNGDTLLARITPCLENGKTGYVDFMDEGEIGLGSTEFIVMRSLPGVPKEFSYFLARDKRFREHAIRNMVGTSGRQRISAADVANYQVNRPDPDALASFGKQASAIFAHMASLQSECRTLAALRDTLLPQLMSGRLRVKDAEKIVEDAT</sequence>
<reference evidence="5 6" key="1">
    <citation type="journal article" date="2019" name="Int. J. Syst. Evol. Microbiol.">
        <title>The Global Catalogue of Microorganisms (GCM) 10K type strain sequencing project: providing services to taxonomists for standard genome sequencing and annotation.</title>
        <authorList>
            <consortium name="The Broad Institute Genomics Platform"/>
            <consortium name="The Broad Institute Genome Sequencing Center for Infectious Disease"/>
            <person name="Wu L."/>
            <person name="Ma J."/>
        </authorList>
    </citation>
    <scope>NUCLEOTIDE SEQUENCE [LARGE SCALE GENOMIC DNA]</scope>
    <source>
        <strain evidence="5 6">JCM 10367</strain>
    </source>
</reference>
<dbReference type="Gene3D" id="3.90.220.20">
    <property type="entry name" value="DNA methylase specificity domains"/>
    <property type="match status" value="2"/>
</dbReference>
<dbReference type="PANTHER" id="PTHR30408:SF13">
    <property type="entry name" value="TYPE I RESTRICTION ENZYME HINDI SPECIFICITY SUBUNIT"/>
    <property type="match status" value="1"/>
</dbReference>
<keyword evidence="5" id="KW-0378">Hydrolase</keyword>
<keyword evidence="6" id="KW-1185">Reference proteome</keyword>
<organism evidence="5 6">
    <name type="scientific">Streptomyces thermocarboxydovorans</name>
    <dbReference type="NCBI Taxonomy" id="59298"/>
    <lineage>
        <taxon>Bacteria</taxon>
        <taxon>Bacillati</taxon>
        <taxon>Actinomycetota</taxon>
        <taxon>Actinomycetes</taxon>
        <taxon>Kitasatosporales</taxon>
        <taxon>Streptomycetaceae</taxon>
        <taxon>Streptomyces</taxon>
    </lineage>
</organism>
<dbReference type="Pfam" id="PF01420">
    <property type="entry name" value="Methylase_S"/>
    <property type="match status" value="1"/>
</dbReference>
<keyword evidence="2" id="KW-0680">Restriction system</keyword>
<evidence type="ECO:0000313" key="5">
    <source>
        <dbReference type="EMBL" id="GAA0664638.1"/>
    </source>
</evidence>
<comment type="similarity">
    <text evidence="1">Belongs to the type-I restriction system S methylase family.</text>
</comment>
<keyword evidence="3" id="KW-0238">DNA-binding</keyword>